<keyword evidence="3" id="KW-1185">Reference proteome</keyword>
<feature type="region of interest" description="Disordered" evidence="1">
    <location>
        <begin position="165"/>
        <end position="186"/>
    </location>
</feature>
<proteinExistence type="predicted"/>
<feature type="compositionally biased region" description="Pro residues" evidence="1">
    <location>
        <begin position="210"/>
        <end position="219"/>
    </location>
</feature>
<feature type="region of interest" description="Disordered" evidence="1">
    <location>
        <begin position="198"/>
        <end position="224"/>
    </location>
</feature>
<reference evidence="2 3" key="1">
    <citation type="journal article" date="2012" name="Science">
        <title>The Paleozoic origin of enzymatic lignin decomposition reconstructed from 31 fungal genomes.</title>
        <authorList>
            <person name="Floudas D."/>
            <person name="Binder M."/>
            <person name="Riley R."/>
            <person name="Barry K."/>
            <person name="Blanchette R.A."/>
            <person name="Henrissat B."/>
            <person name="Martinez A.T."/>
            <person name="Otillar R."/>
            <person name="Spatafora J.W."/>
            <person name="Yadav J.S."/>
            <person name="Aerts A."/>
            <person name="Benoit I."/>
            <person name="Boyd A."/>
            <person name="Carlson A."/>
            <person name="Copeland A."/>
            <person name="Coutinho P.M."/>
            <person name="de Vries R.P."/>
            <person name="Ferreira P."/>
            <person name="Findley K."/>
            <person name="Foster B."/>
            <person name="Gaskell J."/>
            <person name="Glotzer D."/>
            <person name="Gorecki P."/>
            <person name="Heitman J."/>
            <person name="Hesse C."/>
            <person name="Hori C."/>
            <person name="Igarashi K."/>
            <person name="Jurgens J.A."/>
            <person name="Kallen N."/>
            <person name="Kersten P."/>
            <person name="Kohler A."/>
            <person name="Kuees U."/>
            <person name="Kumar T.K.A."/>
            <person name="Kuo A."/>
            <person name="LaButti K."/>
            <person name="Larrondo L.F."/>
            <person name="Lindquist E."/>
            <person name="Ling A."/>
            <person name="Lombard V."/>
            <person name="Lucas S."/>
            <person name="Lundell T."/>
            <person name="Martin R."/>
            <person name="McLaughlin D.J."/>
            <person name="Morgenstern I."/>
            <person name="Morin E."/>
            <person name="Murat C."/>
            <person name="Nagy L.G."/>
            <person name="Nolan M."/>
            <person name="Ohm R.A."/>
            <person name="Patyshakuliyeva A."/>
            <person name="Rokas A."/>
            <person name="Ruiz-Duenas F.J."/>
            <person name="Sabat G."/>
            <person name="Salamov A."/>
            <person name="Samejima M."/>
            <person name="Schmutz J."/>
            <person name="Slot J.C."/>
            <person name="St John F."/>
            <person name="Stenlid J."/>
            <person name="Sun H."/>
            <person name="Sun S."/>
            <person name="Syed K."/>
            <person name="Tsang A."/>
            <person name="Wiebenga A."/>
            <person name="Young D."/>
            <person name="Pisabarro A."/>
            <person name="Eastwood D.C."/>
            <person name="Martin F."/>
            <person name="Cullen D."/>
            <person name="Grigoriev I.V."/>
            <person name="Hibbett D.S."/>
        </authorList>
    </citation>
    <scope>NUCLEOTIDE SEQUENCE [LARGE SCALE GENOMIC DNA]</scope>
    <source>
        <strain evidence="2 3">MD-104</strain>
    </source>
</reference>
<dbReference type="EMBL" id="KB467865">
    <property type="protein sequence ID" value="PCH35919.1"/>
    <property type="molecule type" value="Genomic_DNA"/>
</dbReference>
<accession>A0A2H3JAZ8</accession>
<name>A0A2H3JAZ8_WOLCO</name>
<evidence type="ECO:0000313" key="3">
    <source>
        <dbReference type="Proteomes" id="UP000218811"/>
    </source>
</evidence>
<feature type="compositionally biased region" description="Low complexity" evidence="1">
    <location>
        <begin position="167"/>
        <end position="185"/>
    </location>
</feature>
<evidence type="ECO:0008006" key="4">
    <source>
        <dbReference type="Google" id="ProtNLM"/>
    </source>
</evidence>
<sequence>MAHNLEYICGPHHPQEAEEVVPVYNSNPLMDAFGDDFGLLSVQDSIHAPRTASVHQGTIGALTPRWSVRSSALDQGPPVQDIEGAFALAQNQSNTVCRASQLGPPIQSPLAVQWAFPPNPQGRGFGLACQQIAATMVQTGVWSAEMAGRYLREAQRVQADALQAGDAASLHSQHSVHASASPAPSRFRPVENWVRSVHMGSPGQSVHGPRPLPTPPVAPSPARTRQTNLFLPGYTPPVLTPLVQTFAQAAALVPPLEAPRTVHMNTWGAAPLQGTSQWDAYSVLPEPRPDPATNRRLKLYIDDNSPLLFSDSKKVGVAVSMIRGKAVDSWVTAFTREHYLGGQWWISWSRFVWELHQKFDDPDLEKKAAVAAEKLTMTAGKGEDYFQELKRLLTEAKYDRENQVVHQWITSAIPKDIYNAVHQAFVAATVNDKSQRGYNIKIPEDYESWKQAILHTDNAMR</sequence>
<evidence type="ECO:0000313" key="2">
    <source>
        <dbReference type="EMBL" id="PCH35919.1"/>
    </source>
</evidence>
<organism evidence="2 3">
    <name type="scientific">Wolfiporia cocos (strain MD-104)</name>
    <name type="common">Brown rot fungus</name>
    <dbReference type="NCBI Taxonomy" id="742152"/>
    <lineage>
        <taxon>Eukaryota</taxon>
        <taxon>Fungi</taxon>
        <taxon>Dikarya</taxon>
        <taxon>Basidiomycota</taxon>
        <taxon>Agaricomycotina</taxon>
        <taxon>Agaricomycetes</taxon>
        <taxon>Polyporales</taxon>
        <taxon>Phaeolaceae</taxon>
        <taxon>Wolfiporia</taxon>
    </lineage>
</organism>
<gene>
    <name evidence="2" type="ORF">WOLCODRAFT_156645</name>
</gene>
<protein>
    <recommendedName>
        <fullName evidence="4">Retrotransposon gag domain-containing protein</fullName>
    </recommendedName>
</protein>
<dbReference type="Proteomes" id="UP000218811">
    <property type="component" value="Unassembled WGS sequence"/>
</dbReference>
<dbReference type="AlphaFoldDB" id="A0A2H3JAZ8"/>
<dbReference type="STRING" id="742152.A0A2H3JAZ8"/>
<evidence type="ECO:0000256" key="1">
    <source>
        <dbReference type="SAM" id="MobiDB-lite"/>
    </source>
</evidence>